<organism evidence="3 4">
    <name type="scientific">Corynebacterium liangguodongii</name>
    <dbReference type="NCBI Taxonomy" id="2079535"/>
    <lineage>
        <taxon>Bacteria</taxon>
        <taxon>Bacillati</taxon>
        <taxon>Actinomycetota</taxon>
        <taxon>Actinomycetes</taxon>
        <taxon>Mycobacteriales</taxon>
        <taxon>Corynebacteriaceae</taxon>
        <taxon>Corynebacterium</taxon>
    </lineage>
</organism>
<feature type="binding site" evidence="2">
    <location>
        <position position="177"/>
    </location>
    <ligand>
        <name>Zn(2+)</name>
        <dbReference type="ChEBI" id="CHEBI:29105"/>
        <label>1</label>
        <note>catalytic</note>
    </ligand>
</feature>
<proteinExistence type="predicted"/>
<feature type="binding site" evidence="2">
    <location>
        <position position="205"/>
    </location>
    <ligand>
        <name>Zn(2+)</name>
        <dbReference type="ChEBI" id="CHEBI:29105"/>
        <label>1</label>
        <note>catalytic</note>
    </ligand>
</feature>
<feature type="binding site" evidence="2">
    <location>
        <position position="84"/>
    </location>
    <ligand>
        <name>Zn(2+)</name>
        <dbReference type="ChEBI" id="CHEBI:29105"/>
        <label>1</label>
        <note>catalytic</note>
    </ligand>
</feature>
<gene>
    <name evidence="3" type="ORF">C3E79_01405</name>
</gene>
<accession>A0A2S0WC18</accession>
<name>A0A2S0WC18_9CORY</name>
<dbReference type="GO" id="GO:0005975">
    <property type="term" value="P:carbohydrate metabolic process"/>
    <property type="evidence" value="ECO:0007669"/>
    <property type="project" value="InterPro"/>
</dbReference>
<feature type="binding site" evidence="2">
    <location>
        <position position="105"/>
    </location>
    <ligand>
        <name>Zn(2+)</name>
        <dbReference type="ChEBI" id="CHEBI:29105"/>
        <label>2</label>
    </ligand>
</feature>
<dbReference type="AlphaFoldDB" id="A0A2S0WC18"/>
<comment type="cofactor">
    <cofactor evidence="2">
        <name>Zn(2+)</name>
        <dbReference type="ChEBI" id="CHEBI:29105"/>
    </cofactor>
    <text evidence="2">Binds 2 Zn(2+) ions per subunit. One is catalytic and the other provides a structural contribution.</text>
</comment>
<dbReference type="KEGG" id="clia:C3E79_01405"/>
<dbReference type="GO" id="GO:0016832">
    <property type="term" value="F:aldehyde-lyase activity"/>
    <property type="evidence" value="ECO:0007669"/>
    <property type="project" value="InterPro"/>
</dbReference>
<dbReference type="CDD" id="cd00947">
    <property type="entry name" value="TBP_aldolase_IIB"/>
    <property type="match status" value="1"/>
</dbReference>
<dbReference type="OrthoDB" id="9803995at2"/>
<keyword evidence="2" id="KW-0479">Metal-binding</keyword>
<sequence>MTTASTLEIVSAAAQRGTGVGAFNVIHIETAEALARAAETAGLPVILQISHNCVRYHGSLEPIALATLAIAQSASAPVAVHLDHCEDLELAKRAVDLGFNSVMYDGSTLDFDANVATTREVVAYAHDRGCAVEAELGEIGGKLGAHAPGVRTNPAEARRFVEETGVDLLAVAVGSEHAMQERTARLDKDLIAELRSAVPVPLVLHGSSGVPDDEIVRGVRAGMTKINVSTHLNGHFTRAIRRFLDDNPTVTDSRTYVKAGSQALSEEAARLLKVFAA</sequence>
<keyword evidence="2" id="KW-0862">Zinc</keyword>
<evidence type="ECO:0000313" key="3">
    <source>
        <dbReference type="EMBL" id="AWB83306.1"/>
    </source>
</evidence>
<dbReference type="InterPro" id="IPR000771">
    <property type="entry name" value="FBA_II"/>
</dbReference>
<dbReference type="Pfam" id="PF01116">
    <property type="entry name" value="F_bP_aldolase"/>
    <property type="match status" value="1"/>
</dbReference>
<dbReference type="RefSeq" id="WP_108403301.1">
    <property type="nucleotide sequence ID" value="NZ_CP026948.1"/>
</dbReference>
<evidence type="ECO:0000313" key="4">
    <source>
        <dbReference type="Proteomes" id="UP000244754"/>
    </source>
</evidence>
<feature type="active site" description="Proton donor" evidence="1">
    <location>
        <position position="83"/>
    </location>
</feature>
<feature type="binding site" evidence="2">
    <location>
        <position position="135"/>
    </location>
    <ligand>
        <name>Zn(2+)</name>
        <dbReference type="ChEBI" id="CHEBI:29105"/>
        <label>2</label>
    </ligand>
</feature>
<dbReference type="Proteomes" id="UP000244754">
    <property type="component" value="Chromosome"/>
</dbReference>
<dbReference type="PANTHER" id="PTHR30304">
    <property type="entry name" value="D-TAGATOSE-1,6-BISPHOSPHATE ALDOLASE"/>
    <property type="match status" value="1"/>
</dbReference>
<evidence type="ECO:0000256" key="2">
    <source>
        <dbReference type="PIRSR" id="PIRSR001359-3"/>
    </source>
</evidence>
<evidence type="ECO:0000256" key="1">
    <source>
        <dbReference type="PIRSR" id="PIRSR001359-1"/>
    </source>
</evidence>
<dbReference type="PIRSF" id="PIRSF001359">
    <property type="entry name" value="F_bP_aldolase_II"/>
    <property type="match status" value="1"/>
</dbReference>
<dbReference type="InterPro" id="IPR050246">
    <property type="entry name" value="Class_II_FBP_aldolase"/>
</dbReference>
<dbReference type="GO" id="GO:0008270">
    <property type="term" value="F:zinc ion binding"/>
    <property type="evidence" value="ECO:0007669"/>
    <property type="project" value="InterPro"/>
</dbReference>
<dbReference type="InterPro" id="IPR013785">
    <property type="entry name" value="Aldolase_TIM"/>
</dbReference>
<protein>
    <submittedName>
        <fullName evidence="3">Fructose-bisphosphate aldolase</fullName>
    </submittedName>
</protein>
<dbReference type="NCBIfam" id="TIGR00167">
    <property type="entry name" value="cbbA"/>
    <property type="match status" value="1"/>
</dbReference>
<reference evidence="4" key="1">
    <citation type="submission" date="2018-01" db="EMBL/GenBank/DDBJ databases">
        <authorList>
            <person name="Li J."/>
        </authorList>
    </citation>
    <scope>NUCLEOTIDE SEQUENCE [LARGE SCALE GENOMIC DNA]</scope>
    <source>
        <strain evidence="4">2184</strain>
    </source>
</reference>
<dbReference type="EMBL" id="CP026948">
    <property type="protein sequence ID" value="AWB83306.1"/>
    <property type="molecule type" value="Genomic_DNA"/>
</dbReference>
<keyword evidence="4" id="KW-1185">Reference proteome</keyword>
<dbReference type="Gene3D" id="3.20.20.70">
    <property type="entry name" value="Aldolase class I"/>
    <property type="match status" value="1"/>
</dbReference>
<dbReference type="PANTHER" id="PTHR30304:SF0">
    <property type="entry name" value="D-TAGATOSE-1,6-BISPHOSPHATE ALDOLASE SUBUNIT GATY-RELATED"/>
    <property type="match status" value="1"/>
</dbReference>
<dbReference type="SUPFAM" id="SSF51569">
    <property type="entry name" value="Aldolase"/>
    <property type="match status" value="1"/>
</dbReference>